<dbReference type="OrthoDB" id="414982at2759"/>
<proteinExistence type="predicted"/>
<gene>
    <name evidence="1" type="ORF">DIATSA_LOCUS7911</name>
</gene>
<dbReference type="Proteomes" id="UP001153714">
    <property type="component" value="Chromosome 21"/>
</dbReference>
<reference evidence="1" key="1">
    <citation type="submission" date="2021-12" db="EMBL/GenBank/DDBJ databases">
        <authorList>
            <person name="King R."/>
        </authorList>
    </citation>
    <scope>NUCLEOTIDE SEQUENCE</scope>
</reference>
<evidence type="ECO:0000313" key="1">
    <source>
        <dbReference type="EMBL" id="CAG9790242.1"/>
    </source>
</evidence>
<organism evidence="1 2">
    <name type="scientific">Diatraea saccharalis</name>
    <name type="common">sugarcane borer</name>
    <dbReference type="NCBI Taxonomy" id="40085"/>
    <lineage>
        <taxon>Eukaryota</taxon>
        <taxon>Metazoa</taxon>
        <taxon>Ecdysozoa</taxon>
        <taxon>Arthropoda</taxon>
        <taxon>Hexapoda</taxon>
        <taxon>Insecta</taxon>
        <taxon>Pterygota</taxon>
        <taxon>Neoptera</taxon>
        <taxon>Endopterygota</taxon>
        <taxon>Lepidoptera</taxon>
        <taxon>Glossata</taxon>
        <taxon>Ditrysia</taxon>
        <taxon>Pyraloidea</taxon>
        <taxon>Crambidae</taxon>
        <taxon>Crambinae</taxon>
        <taxon>Diatraea</taxon>
    </lineage>
</organism>
<name>A0A9N9WFY7_9NEOP</name>
<accession>A0A9N9WFY7</accession>
<sequence>MVSMSLSLPYSNFRFLNNNEIEELNVLSIDDNAENGYILEVNLLYPEHLHHYHNDLPFCPEKFIPPGDYQLDIIPDTIVTTSREGDHSSLIISEEVIDTSMIQKSEELLENQTRVISPEEVSTEIVPDVTTQVVTDGLDGSDNEQNYI</sequence>
<dbReference type="EMBL" id="OU893352">
    <property type="protein sequence ID" value="CAG9790242.1"/>
    <property type="molecule type" value="Genomic_DNA"/>
</dbReference>
<protein>
    <submittedName>
        <fullName evidence="1">Uncharacterized protein</fullName>
    </submittedName>
</protein>
<reference evidence="1" key="2">
    <citation type="submission" date="2022-10" db="EMBL/GenBank/DDBJ databases">
        <authorList>
            <consortium name="ENA_rothamsted_submissions"/>
            <consortium name="culmorum"/>
            <person name="King R."/>
        </authorList>
    </citation>
    <scope>NUCLEOTIDE SEQUENCE</scope>
</reference>
<dbReference type="AlphaFoldDB" id="A0A9N9WFY7"/>
<keyword evidence="2" id="KW-1185">Reference proteome</keyword>
<evidence type="ECO:0000313" key="2">
    <source>
        <dbReference type="Proteomes" id="UP001153714"/>
    </source>
</evidence>